<sequence length="75" mass="8371">MSVNRVPDALVRQSFELGIKEKPGLIGQKVAHDRHLDVVTKRMASITPDRQQEAVAQALIKAGREGLARKYFTND</sequence>
<evidence type="ECO:0000313" key="1">
    <source>
        <dbReference type="EMBL" id="KKW32381.1"/>
    </source>
</evidence>
<evidence type="ECO:0000313" key="2">
    <source>
        <dbReference type="Proteomes" id="UP000034711"/>
    </source>
</evidence>
<dbReference type="AlphaFoldDB" id="A0A0G1XN61"/>
<protein>
    <submittedName>
        <fullName evidence="1">Uncharacterized protein</fullName>
    </submittedName>
</protein>
<accession>A0A0G1XN61</accession>
<comment type="caution">
    <text evidence="1">The sequence shown here is derived from an EMBL/GenBank/DDBJ whole genome shotgun (WGS) entry which is preliminary data.</text>
</comment>
<gene>
    <name evidence="1" type="ORF">UY77_C0025G0007</name>
</gene>
<dbReference type="Proteomes" id="UP000034711">
    <property type="component" value="Unassembled WGS sequence"/>
</dbReference>
<proteinExistence type="predicted"/>
<reference evidence="1 2" key="1">
    <citation type="journal article" date="2015" name="Nature">
        <title>rRNA introns, odd ribosomes, and small enigmatic genomes across a large radiation of phyla.</title>
        <authorList>
            <person name="Brown C.T."/>
            <person name="Hug L.A."/>
            <person name="Thomas B.C."/>
            <person name="Sharon I."/>
            <person name="Castelle C.J."/>
            <person name="Singh A."/>
            <person name="Wilkins M.J."/>
            <person name="Williams K.H."/>
            <person name="Banfield J.F."/>
        </authorList>
    </citation>
    <scope>NUCLEOTIDE SEQUENCE [LARGE SCALE GENOMIC DNA]</scope>
</reference>
<organism evidence="1 2">
    <name type="scientific">Candidatus Uhrbacteria bacterium GW2011_GWA2_53_10</name>
    <dbReference type="NCBI Taxonomy" id="1618980"/>
    <lineage>
        <taxon>Bacteria</taxon>
        <taxon>Candidatus Uhriibacteriota</taxon>
    </lineage>
</organism>
<dbReference type="EMBL" id="LCRI01000025">
    <property type="protein sequence ID" value="KKW32381.1"/>
    <property type="molecule type" value="Genomic_DNA"/>
</dbReference>
<name>A0A0G1XN61_9BACT</name>